<evidence type="ECO:0000313" key="6">
    <source>
        <dbReference type="EMBL" id="GAA0951844.1"/>
    </source>
</evidence>
<proteinExistence type="predicted"/>
<dbReference type="RefSeq" id="WP_344241450.1">
    <property type="nucleotide sequence ID" value="NZ_BAAAHH010000011.1"/>
</dbReference>
<dbReference type="Proteomes" id="UP001500665">
    <property type="component" value="Unassembled WGS sequence"/>
</dbReference>
<comment type="subcellular location">
    <subcellularLocation>
        <location evidence="1">Membrane</location>
        <topology evidence="1">Multi-pass membrane protein</topology>
    </subcellularLocation>
</comment>
<evidence type="ECO:0000256" key="3">
    <source>
        <dbReference type="ARBA" id="ARBA00022989"/>
    </source>
</evidence>
<feature type="transmembrane region" description="Helical" evidence="5">
    <location>
        <begin position="45"/>
        <end position="62"/>
    </location>
</feature>
<evidence type="ECO:0000256" key="4">
    <source>
        <dbReference type="ARBA" id="ARBA00023136"/>
    </source>
</evidence>
<dbReference type="Pfam" id="PF04140">
    <property type="entry name" value="ICMT"/>
    <property type="match status" value="1"/>
</dbReference>
<reference evidence="6 7" key="1">
    <citation type="journal article" date="2019" name="Int. J. Syst. Evol. Microbiol.">
        <title>The Global Catalogue of Microorganisms (GCM) 10K type strain sequencing project: providing services to taxonomists for standard genome sequencing and annotation.</title>
        <authorList>
            <consortium name="The Broad Institute Genomics Platform"/>
            <consortium name="The Broad Institute Genome Sequencing Center for Infectious Disease"/>
            <person name="Wu L."/>
            <person name="Ma J."/>
        </authorList>
    </citation>
    <scope>NUCLEOTIDE SEQUENCE [LARGE SCALE GENOMIC DNA]</scope>
    <source>
        <strain evidence="6 7">JCM 10696</strain>
    </source>
</reference>
<dbReference type="EMBL" id="BAAAHH010000011">
    <property type="protein sequence ID" value="GAA0951844.1"/>
    <property type="molecule type" value="Genomic_DNA"/>
</dbReference>
<evidence type="ECO:0000256" key="5">
    <source>
        <dbReference type="SAM" id="Phobius"/>
    </source>
</evidence>
<gene>
    <name evidence="6" type="ORF">GCM10009550_31930</name>
</gene>
<feature type="transmembrane region" description="Helical" evidence="5">
    <location>
        <begin position="74"/>
        <end position="92"/>
    </location>
</feature>
<evidence type="ECO:0000313" key="7">
    <source>
        <dbReference type="Proteomes" id="UP001500665"/>
    </source>
</evidence>
<name>A0ABN1R693_9ACTN</name>
<dbReference type="Gene3D" id="1.20.120.1630">
    <property type="match status" value="1"/>
</dbReference>
<keyword evidence="2 5" id="KW-0812">Transmembrane</keyword>
<dbReference type="InterPro" id="IPR007269">
    <property type="entry name" value="ICMT_MeTrfase"/>
</dbReference>
<keyword evidence="7" id="KW-1185">Reference proteome</keyword>
<accession>A0ABN1R693</accession>
<sequence length="181" mass="20011">MTAVTPWYTALVLLVAAERLAELAVARANTRWSLARGGIVLGSGHYPLFALLHTALLAGCLLEPLLAHRPLIPALAWPMLALVLAAQALRWWCIRTLGHQWNTRIIVVPGLPRVTRGPYRWIPHPNYLAVALEGVALPLVHTAWLTALAFTLLNTALLTHRVHHESQALHLHLTRPAPEHT</sequence>
<protein>
    <submittedName>
        <fullName evidence="6">Isoprenylcysteine carboxylmethyltransferase family protein</fullName>
    </submittedName>
</protein>
<organism evidence="6 7">
    <name type="scientific">Actinocorallia libanotica</name>
    <dbReference type="NCBI Taxonomy" id="46162"/>
    <lineage>
        <taxon>Bacteria</taxon>
        <taxon>Bacillati</taxon>
        <taxon>Actinomycetota</taxon>
        <taxon>Actinomycetes</taxon>
        <taxon>Streptosporangiales</taxon>
        <taxon>Thermomonosporaceae</taxon>
        <taxon>Actinocorallia</taxon>
    </lineage>
</organism>
<evidence type="ECO:0000256" key="2">
    <source>
        <dbReference type="ARBA" id="ARBA00022692"/>
    </source>
</evidence>
<comment type="caution">
    <text evidence="6">The sequence shown here is derived from an EMBL/GenBank/DDBJ whole genome shotgun (WGS) entry which is preliminary data.</text>
</comment>
<evidence type="ECO:0000256" key="1">
    <source>
        <dbReference type="ARBA" id="ARBA00004141"/>
    </source>
</evidence>
<keyword evidence="3 5" id="KW-1133">Transmembrane helix</keyword>
<keyword evidence="4 5" id="KW-0472">Membrane</keyword>